<comment type="caution">
    <text evidence="1">The sequence shown here is derived from an EMBL/GenBank/DDBJ whole genome shotgun (WGS) entry which is preliminary data.</text>
</comment>
<accession>A0ACC5R1C4</accession>
<dbReference type="Proteomes" id="UP000616151">
    <property type="component" value="Unassembled WGS sequence"/>
</dbReference>
<protein>
    <submittedName>
        <fullName evidence="1">Helix-turn-helix transcriptional regulator</fullName>
    </submittedName>
</protein>
<evidence type="ECO:0000313" key="1">
    <source>
        <dbReference type="EMBL" id="MBK1866400.1"/>
    </source>
</evidence>
<name>A0ACC5R1C4_9HYPH</name>
<evidence type="ECO:0000313" key="2">
    <source>
        <dbReference type="Proteomes" id="UP000616151"/>
    </source>
</evidence>
<keyword evidence="2" id="KW-1185">Reference proteome</keyword>
<sequence length="78" mass="8266">MISGAQVRMARGYLKWSAKELAERAGVAESTVKRIEAEDGFPSARGSNIEAVHRVLVEAGIVFIPENGGGAGVRLKKA</sequence>
<reference evidence="1" key="1">
    <citation type="submission" date="2021-01" db="EMBL/GenBank/DDBJ databases">
        <authorList>
            <person name="Sun Q."/>
        </authorList>
    </citation>
    <scope>NUCLEOTIDE SEQUENCE</scope>
    <source>
        <strain evidence="1">YIM B02566</strain>
    </source>
</reference>
<organism evidence="1 2">
    <name type="scientific">Taklimakanibacter albus</name>
    <dbReference type="NCBI Taxonomy" id="2800327"/>
    <lineage>
        <taxon>Bacteria</taxon>
        <taxon>Pseudomonadati</taxon>
        <taxon>Pseudomonadota</taxon>
        <taxon>Alphaproteobacteria</taxon>
        <taxon>Hyphomicrobiales</taxon>
        <taxon>Aestuariivirgaceae</taxon>
        <taxon>Taklimakanibacter</taxon>
    </lineage>
</organism>
<proteinExistence type="predicted"/>
<gene>
    <name evidence="1" type="ORF">JHL16_08565</name>
</gene>
<dbReference type="EMBL" id="JAENHL010000006">
    <property type="protein sequence ID" value="MBK1866400.1"/>
    <property type="molecule type" value="Genomic_DNA"/>
</dbReference>